<reference evidence="1 2" key="1">
    <citation type="submission" date="2015-06" db="EMBL/GenBank/DDBJ databases">
        <authorList>
            <person name="Xie B.-B."/>
            <person name="Rong J.-C."/>
            <person name="Qin Q.-L."/>
            <person name="Zhang Y.-Z."/>
        </authorList>
    </citation>
    <scope>NUCLEOTIDE SEQUENCE [LARGE SCALE GENOMIC DNA]</scope>
    <source>
        <strain evidence="1 2">JCM 20779</strain>
    </source>
</reference>
<dbReference type="Proteomes" id="UP000016521">
    <property type="component" value="Chromosome II"/>
</dbReference>
<keyword evidence="2" id="KW-1185">Reference proteome</keyword>
<name>A0ABN5CIA3_PSEO7</name>
<evidence type="ECO:0000313" key="2">
    <source>
        <dbReference type="Proteomes" id="UP000016521"/>
    </source>
</evidence>
<dbReference type="EMBL" id="CP011925">
    <property type="protein sequence ID" value="ATD09348.1"/>
    <property type="molecule type" value="Genomic_DNA"/>
</dbReference>
<gene>
    <name evidence="1" type="ORF">PPIS_b0128</name>
</gene>
<accession>A0ABN5CIA3</accession>
<proteinExistence type="predicted"/>
<organism evidence="1 2">
    <name type="scientific">Pseudoalteromonas piscicida</name>
    <dbReference type="NCBI Taxonomy" id="43662"/>
    <lineage>
        <taxon>Bacteria</taxon>
        <taxon>Pseudomonadati</taxon>
        <taxon>Pseudomonadota</taxon>
        <taxon>Gammaproteobacteria</taxon>
        <taxon>Alteromonadales</taxon>
        <taxon>Pseudoalteromonadaceae</taxon>
        <taxon>Pseudoalteromonas</taxon>
    </lineage>
</organism>
<sequence length="54" mass="5950">MSLCLKSQSAIMLLLTGLILGKYRTVNKASGTNNSVDIFVMKHTCYLTFPLLLS</sequence>
<evidence type="ECO:0000313" key="1">
    <source>
        <dbReference type="EMBL" id="ATD09348.1"/>
    </source>
</evidence>
<protein>
    <submittedName>
        <fullName evidence="1">Uncharacterized protein</fullName>
    </submittedName>
</protein>